<dbReference type="Proteomes" id="UP000077202">
    <property type="component" value="Unassembled WGS sequence"/>
</dbReference>
<comment type="caution">
    <text evidence="2">The sequence shown here is derived from an EMBL/GenBank/DDBJ whole genome shotgun (WGS) entry which is preliminary data.</text>
</comment>
<evidence type="ECO:0000256" key="1">
    <source>
        <dbReference type="SAM" id="MobiDB-lite"/>
    </source>
</evidence>
<keyword evidence="3" id="KW-1185">Reference proteome</keyword>
<proteinExistence type="predicted"/>
<evidence type="ECO:0000313" key="2">
    <source>
        <dbReference type="EMBL" id="OAE20098.1"/>
    </source>
</evidence>
<dbReference type="AlphaFoldDB" id="A0A176VGL8"/>
<feature type="region of interest" description="Disordered" evidence="1">
    <location>
        <begin position="1"/>
        <end position="36"/>
    </location>
</feature>
<evidence type="ECO:0000313" key="3">
    <source>
        <dbReference type="Proteomes" id="UP000077202"/>
    </source>
</evidence>
<dbReference type="EMBL" id="LVLJ01003677">
    <property type="protein sequence ID" value="OAE20098.1"/>
    <property type="molecule type" value="Genomic_DNA"/>
</dbReference>
<name>A0A176VGL8_MARPO</name>
<reference evidence="2" key="1">
    <citation type="submission" date="2016-03" db="EMBL/GenBank/DDBJ databases">
        <title>Mechanisms controlling the formation of the plant cell surface in tip-growing cells are functionally conserved among land plants.</title>
        <authorList>
            <person name="Honkanen S."/>
            <person name="Jones V.A."/>
            <person name="Morieri G."/>
            <person name="Champion C."/>
            <person name="Hetherington A.J."/>
            <person name="Kelly S."/>
            <person name="Saint-Marcoux D."/>
            <person name="Proust H."/>
            <person name="Prescott H."/>
            <person name="Dolan L."/>
        </authorList>
    </citation>
    <scope>NUCLEOTIDE SEQUENCE [LARGE SCALE GENOMIC DNA]</scope>
    <source>
        <tissue evidence="2">Whole gametophyte</tissue>
    </source>
</reference>
<sequence length="112" mass="12128">MKLSLPTPESGHRRSHVISGRGILNMESANDSGNSITPESDCYAKLMMEIKDEAKKYKGEFKLALPSDQDVVDISKSCGGLLSPEASSSASLENSGIIIHAWCMSHAHMQHV</sequence>
<gene>
    <name evidence="2" type="ORF">AXG93_1403s1000</name>
</gene>
<accession>A0A176VGL8</accession>
<organism evidence="2 3">
    <name type="scientific">Marchantia polymorpha subsp. ruderalis</name>
    <dbReference type="NCBI Taxonomy" id="1480154"/>
    <lineage>
        <taxon>Eukaryota</taxon>
        <taxon>Viridiplantae</taxon>
        <taxon>Streptophyta</taxon>
        <taxon>Embryophyta</taxon>
        <taxon>Marchantiophyta</taxon>
        <taxon>Marchantiopsida</taxon>
        <taxon>Marchantiidae</taxon>
        <taxon>Marchantiales</taxon>
        <taxon>Marchantiaceae</taxon>
        <taxon>Marchantia</taxon>
    </lineage>
</organism>
<feature type="compositionally biased region" description="Polar residues" evidence="1">
    <location>
        <begin position="27"/>
        <end position="36"/>
    </location>
</feature>
<protein>
    <submittedName>
        <fullName evidence="2">Uncharacterized protein</fullName>
    </submittedName>
</protein>